<name>A0A0C9SR48_PLICR</name>
<dbReference type="Gene3D" id="3.80.10.10">
    <property type="entry name" value="Ribonuclease Inhibitor"/>
    <property type="match status" value="1"/>
</dbReference>
<dbReference type="AlphaFoldDB" id="A0A0C9SR48"/>
<gene>
    <name evidence="1" type="ORF">PLICRDRAFT_361699</name>
</gene>
<dbReference type="EMBL" id="KN832571">
    <property type="protein sequence ID" value="KII84347.1"/>
    <property type="molecule type" value="Genomic_DNA"/>
</dbReference>
<dbReference type="HOGENOM" id="CLU_018544_12_2_1"/>
<dbReference type="InterPro" id="IPR032675">
    <property type="entry name" value="LRR_dom_sf"/>
</dbReference>
<dbReference type="Proteomes" id="UP000053263">
    <property type="component" value="Unassembled WGS sequence"/>
</dbReference>
<keyword evidence="2" id="KW-1185">Reference proteome</keyword>
<evidence type="ECO:0000313" key="2">
    <source>
        <dbReference type="Proteomes" id="UP000053263"/>
    </source>
</evidence>
<proteinExistence type="predicted"/>
<dbReference type="SUPFAM" id="SSF52047">
    <property type="entry name" value="RNI-like"/>
    <property type="match status" value="1"/>
</dbReference>
<dbReference type="OrthoDB" id="3054765at2759"/>
<accession>A0A0C9SR48</accession>
<reference evidence="1 2" key="1">
    <citation type="submission" date="2014-06" db="EMBL/GenBank/DDBJ databases">
        <title>Evolutionary Origins and Diversification of the Mycorrhizal Mutualists.</title>
        <authorList>
            <consortium name="DOE Joint Genome Institute"/>
            <consortium name="Mycorrhizal Genomics Consortium"/>
            <person name="Kohler A."/>
            <person name="Kuo A."/>
            <person name="Nagy L.G."/>
            <person name="Floudas D."/>
            <person name="Copeland A."/>
            <person name="Barry K.W."/>
            <person name="Cichocki N."/>
            <person name="Veneault-Fourrey C."/>
            <person name="LaButti K."/>
            <person name="Lindquist E.A."/>
            <person name="Lipzen A."/>
            <person name="Lundell T."/>
            <person name="Morin E."/>
            <person name="Murat C."/>
            <person name="Riley R."/>
            <person name="Ohm R."/>
            <person name="Sun H."/>
            <person name="Tunlid A."/>
            <person name="Henrissat B."/>
            <person name="Grigoriev I.V."/>
            <person name="Hibbett D.S."/>
            <person name="Martin F."/>
        </authorList>
    </citation>
    <scope>NUCLEOTIDE SEQUENCE [LARGE SCALE GENOMIC DNA]</scope>
    <source>
        <strain evidence="1 2">FD-325 SS-3</strain>
    </source>
</reference>
<protein>
    <submittedName>
        <fullName evidence="1">Unplaced genomic scaffold PLICRscaffold_18, whole genome shotgun sequence</fullName>
    </submittedName>
</protein>
<evidence type="ECO:0000313" key="1">
    <source>
        <dbReference type="EMBL" id="KII84347.1"/>
    </source>
</evidence>
<organism evidence="1 2">
    <name type="scientific">Plicaturopsis crispa FD-325 SS-3</name>
    <dbReference type="NCBI Taxonomy" id="944288"/>
    <lineage>
        <taxon>Eukaryota</taxon>
        <taxon>Fungi</taxon>
        <taxon>Dikarya</taxon>
        <taxon>Basidiomycota</taxon>
        <taxon>Agaricomycotina</taxon>
        <taxon>Agaricomycetes</taxon>
        <taxon>Agaricomycetidae</taxon>
        <taxon>Amylocorticiales</taxon>
        <taxon>Amylocorticiaceae</taxon>
        <taxon>Plicatura</taxon>
        <taxon>Plicaturopsis crispa</taxon>
    </lineage>
</organism>
<sequence>MQTPASDELPFDPEWLATNSSLPDTQIHEVQSHIKRIASRIASLDADIARLQKPRQALASLLYSLKAAVSPLRSLPPELLSEIFLHCLPSSAEPYSFDPSETPNLLAQICTRWRAVALGLQPLWAAMCLDLDDLPDLRLVALWLERSGTHSLTLRIAAGDEYCTLEQATAVAQMLELLAPHAPRIRHVAVRVPVPRLQPLAVFSGRLPALFSLEIESTQNDAGGGDEFSFPSAFEDLPALRELRLPGPLFSDEMKLRWSQLTSFHAAVCSYRDWFFVLAECPRLKCFKIDSGEYWEEEETPDGYWHTTHATLEALHIDYADDLFVASIFTKSTLPGLLHLTTRDAGLYVPPSFAPFVTRSGCALQTLHIGSSFLSASRAHRVSGAHFLDALDALPGLVELSMKGGQGVDYPDLLGMALTWGAGGHRLPSLRFLDLYVDNPYTRRRCQLLPLALMLGTRWEASRGGEPSGTSPAWLEDVTLHFSAHRAPAVDEKYLDDLCRIGMPLRILRDARDDANDDGI</sequence>